<gene>
    <name evidence="2" type="ORF">GSF22_33995</name>
</gene>
<dbReference type="EMBL" id="WVUH01000719">
    <property type="protein sequence ID" value="MBO4210967.1"/>
    <property type="molecule type" value="Genomic_DNA"/>
</dbReference>
<evidence type="ECO:0000313" key="2">
    <source>
        <dbReference type="EMBL" id="MBO4210967.1"/>
    </source>
</evidence>
<reference evidence="2 3" key="1">
    <citation type="submission" date="2019-12" db="EMBL/GenBank/DDBJ databases">
        <title>Whole genome sequencing of endophytic Actinobacterium Micromonospora sp. MPMI6T.</title>
        <authorList>
            <person name="Evv R."/>
            <person name="Podile A.R."/>
        </authorList>
    </citation>
    <scope>NUCLEOTIDE SEQUENCE [LARGE SCALE GENOMIC DNA]</scope>
    <source>
        <strain evidence="2 3">MPMI6</strain>
    </source>
</reference>
<keyword evidence="3" id="KW-1185">Reference proteome</keyword>
<name>A0ABS3W2F8_MICEH</name>
<organism evidence="2 3">
    <name type="scientific">Micromonospora echinofusca</name>
    <dbReference type="NCBI Taxonomy" id="47858"/>
    <lineage>
        <taxon>Bacteria</taxon>
        <taxon>Bacillati</taxon>
        <taxon>Actinomycetota</taxon>
        <taxon>Actinomycetes</taxon>
        <taxon>Micromonosporales</taxon>
        <taxon>Micromonosporaceae</taxon>
        <taxon>Micromonospora</taxon>
    </lineage>
</organism>
<evidence type="ECO:0000256" key="1">
    <source>
        <dbReference type="SAM" id="MobiDB-lite"/>
    </source>
</evidence>
<feature type="compositionally biased region" description="Polar residues" evidence="1">
    <location>
        <begin position="39"/>
        <end position="63"/>
    </location>
</feature>
<feature type="region of interest" description="Disordered" evidence="1">
    <location>
        <begin position="28"/>
        <end position="68"/>
    </location>
</feature>
<dbReference type="Proteomes" id="UP000823521">
    <property type="component" value="Unassembled WGS sequence"/>
</dbReference>
<evidence type="ECO:0000313" key="3">
    <source>
        <dbReference type="Proteomes" id="UP000823521"/>
    </source>
</evidence>
<sequence>MIVLLVLLLAVCPCLGFGGWALMNAGDDDDPQAGPTATAAPSSRPTEQPSASPKPSPSRTSGSAGIVKGDCVVNDGTADDAELREVKCAPGTYKVLLRIPFTTDGKQCETKAPKSTANYVHDNSIDALDYVLCLQKL</sequence>
<accession>A0ABS3W2F8</accession>
<proteinExistence type="predicted"/>
<comment type="caution">
    <text evidence="2">The sequence shown here is derived from an EMBL/GenBank/DDBJ whole genome shotgun (WGS) entry which is preliminary data.</text>
</comment>
<protein>
    <recommendedName>
        <fullName evidence="4">Secreted protein</fullName>
    </recommendedName>
</protein>
<evidence type="ECO:0008006" key="4">
    <source>
        <dbReference type="Google" id="ProtNLM"/>
    </source>
</evidence>